<feature type="compositionally biased region" description="Basic and acidic residues" evidence="1">
    <location>
        <begin position="144"/>
        <end position="165"/>
    </location>
</feature>
<feature type="compositionally biased region" description="Acidic residues" evidence="1">
    <location>
        <begin position="224"/>
        <end position="233"/>
    </location>
</feature>
<dbReference type="SMART" id="SM00292">
    <property type="entry name" value="BRCT"/>
    <property type="match status" value="1"/>
</dbReference>
<sequence>MPRGRPRKIPLAPPAKPKGPTEQNLQRFDPWNSSSTGHQRAETRGPQGWRVSRFKKMNYQFKGGNGGGDEFMGDTVGCGSNEYDEKLGLYIPKEVRELATGERKSVLEMLRNPSKKRKAEEEHEMRKKKPPIPAKPPASVPPQQHEEGGDGLTAEEREIFARMEAEEQEAQLLLLKQRPIPTTEGNDHEDEEDGLTPEERAAIARLEQEERETSHTSRSFTLPELDDEEEVVEEDPRPTGKPRFFASPKATRNSKSSSTAIYHPPANLSPPTVKPQSRDSPTKSPSAPDSPEKGIFDNLVIYINGSTYPAISDHMLKHLLATNGASVALHLAKKQVTHVILGKSSFAGGGLAAQKLQKEIKTIRGRGVKFVSVDWVMESIKAGKRQPEGRFVESTVNKRQGGSGGWALCKDSSSSTNKYTVNATLLSTVKCGIPCDGGRGWK</sequence>
<feature type="compositionally biased region" description="Basic and acidic residues" evidence="1">
    <location>
        <begin position="197"/>
        <end position="215"/>
    </location>
</feature>
<evidence type="ECO:0000313" key="4">
    <source>
        <dbReference type="Proteomes" id="UP001323617"/>
    </source>
</evidence>
<gene>
    <name evidence="3" type="ORF">QC764_200880</name>
</gene>
<dbReference type="Proteomes" id="UP001323617">
    <property type="component" value="Unassembled WGS sequence"/>
</dbReference>
<dbReference type="InterPro" id="IPR001357">
    <property type="entry name" value="BRCT_dom"/>
</dbReference>
<dbReference type="GeneID" id="87964657"/>
<dbReference type="RefSeq" id="XP_062802537.1">
    <property type="nucleotide sequence ID" value="XM_062943792.1"/>
</dbReference>
<comment type="caution">
    <text evidence="3">The sequence shown here is derived from an EMBL/GenBank/DDBJ whole genome shotgun (WGS) entry which is preliminary data.</text>
</comment>
<feature type="region of interest" description="Disordered" evidence="1">
    <location>
        <begin position="1"/>
        <end position="49"/>
    </location>
</feature>
<keyword evidence="4" id="KW-1185">Reference proteome</keyword>
<dbReference type="SUPFAM" id="SSF52113">
    <property type="entry name" value="BRCT domain"/>
    <property type="match status" value="1"/>
</dbReference>
<evidence type="ECO:0000259" key="2">
    <source>
        <dbReference type="PROSITE" id="PS50172"/>
    </source>
</evidence>
<dbReference type="Gene3D" id="3.40.50.10190">
    <property type="entry name" value="BRCT domain"/>
    <property type="match status" value="1"/>
</dbReference>
<evidence type="ECO:0000256" key="1">
    <source>
        <dbReference type="SAM" id="MobiDB-lite"/>
    </source>
</evidence>
<dbReference type="EMBL" id="JAFFHC010000002">
    <property type="protein sequence ID" value="KAK4679067.1"/>
    <property type="molecule type" value="Genomic_DNA"/>
</dbReference>
<dbReference type="Pfam" id="PF00533">
    <property type="entry name" value="BRCT"/>
    <property type="match status" value="1"/>
</dbReference>
<feature type="compositionally biased region" description="Acidic residues" evidence="1">
    <location>
        <begin position="187"/>
        <end position="196"/>
    </location>
</feature>
<organism evidence="3 4">
    <name type="scientific">Podospora pseudoanserina</name>
    <dbReference type="NCBI Taxonomy" id="2609844"/>
    <lineage>
        <taxon>Eukaryota</taxon>
        <taxon>Fungi</taxon>
        <taxon>Dikarya</taxon>
        <taxon>Ascomycota</taxon>
        <taxon>Pezizomycotina</taxon>
        <taxon>Sordariomycetes</taxon>
        <taxon>Sordariomycetidae</taxon>
        <taxon>Sordariales</taxon>
        <taxon>Podosporaceae</taxon>
        <taxon>Podospora</taxon>
    </lineage>
</organism>
<feature type="compositionally biased region" description="Polar residues" evidence="1">
    <location>
        <begin position="21"/>
        <end position="38"/>
    </location>
</feature>
<dbReference type="PROSITE" id="PS50172">
    <property type="entry name" value="BRCT"/>
    <property type="match status" value="1"/>
</dbReference>
<reference evidence="3 4" key="1">
    <citation type="journal article" date="2023" name="bioRxiv">
        <title>High-quality genome assemblies of four members of thePodospora anserinaspecies complex.</title>
        <authorList>
            <person name="Ament-Velasquez S.L."/>
            <person name="Vogan A.A."/>
            <person name="Wallerman O."/>
            <person name="Hartmann F."/>
            <person name="Gautier V."/>
            <person name="Silar P."/>
            <person name="Giraud T."/>
            <person name="Johannesson H."/>
        </authorList>
    </citation>
    <scope>NUCLEOTIDE SEQUENCE [LARGE SCALE GENOMIC DNA]</scope>
    <source>
        <strain evidence="3 4">CBS 124.78</strain>
    </source>
</reference>
<accession>A0ABR0IF79</accession>
<protein>
    <recommendedName>
        <fullName evidence="2">BRCT domain-containing protein</fullName>
    </recommendedName>
</protein>
<feature type="region of interest" description="Disordered" evidence="1">
    <location>
        <begin position="100"/>
        <end position="292"/>
    </location>
</feature>
<feature type="compositionally biased region" description="Polar residues" evidence="1">
    <location>
        <begin position="250"/>
        <end position="260"/>
    </location>
</feature>
<feature type="compositionally biased region" description="Pro residues" evidence="1">
    <location>
        <begin position="131"/>
        <end position="140"/>
    </location>
</feature>
<proteinExistence type="predicted"/>
<name>A0ABR0IF79_9PEZI</name>
<feature type="domain" description="BRCT" evidence="2">
    <location>
        <begin position="291"/>
        <end position="393"/>
    </location>
</feature>
<dbReference type="InterPro" id="IPR036420">
    <property type="entry name" value="BRCT_dom_sf"/>
</dbReference>
<evidence type="ECO:0000313" key="3">
    <source>
        <dbReference type="EMBL" id="KAK4679067.1"/>
    </source>
</evidence>